<organism evidence="1 2">
    <name type="scientific">Prunus persica</name>
    <name type="common">Peach</name>
    <name type="synonym">Amygdalus persica</name>
    <dbReference type="NCBI Taxonomy" id="3760"/>
    <lineage>
        <taxon>Eukaryota</taxon>
        <taxon>Viridiplantae</taxon>
        <taxon>Streptophyta</taxon>
        <taxon>Embryophyta</taxon>
        <taxon>Tracheophyta</taxon>
        <taxon>Spermatophyta</taxon>
        <taxon>Magnoliopsida</taxon>
        <taxon>eudicotyledons</taxon>
        <taxon>Gunneridae</taxon>
        <taxon>Pentapetalae</taxon>
        <taxon>rosids</taxon>
        <taxon>fabids</taxon>
        <taxon>Rosales</taxon>
        <taxon>Rosaceae</taxon>
        <taxon>Amygdaloideae</taxon>
        <taxon>Amygdaleae</taxon>
        <taxon>Prunus</taxon>
    </lineage>
</organism>
<evidence type="ECO:0000313" key="1">
    <source>
        <dbReference type="EMBL" id="ONI10177.1"/>
    </source>
</evidence>
<proteinExistence type="predicted"/>
<protein>
    <submittedName>
        <fullName evidence="1">Uncharacterized protein</fullName>
    </submittedName>
</protein>
<dbReference type="Gramene" id="ONI10177">
    <property type="protein sequence ID" value="ONI10177"/>
    <property type="gene ID" value="PRUPE_4G032400"/>
</dbReference>
<sequence length="55" mass="6045">MVEITSPSSNTLNNLEASTPIKHCPPVIGIQSITVMSLIHPNPIQFKMKNLTTTR</sequence>
<dbReference type="EMBL" id="CM007654">
    <property type="protein sequence ID" value="ONI10177.1"/>
    <property type="molecule type" value="Genomic_DNA"/>
</dbReference>
<reference evidence="1 2" key="1">
    <citation type="journal article" date="2013" name="Nat. Genet.">
        <title>The high-quality draft genome of peach (Prunus persica) identifies unique patterns of genetic diversity, domestication and genome evolution.</title>
        <authorList>
            <consortium name="International Peach Genome Initiative"/>
            <person name="Verde I."/>
            <person name="Abbott A.G."/>
            <person name="Scalabrin S."/>
            <person name="Jung S."/>
            <person name="Shu S."/>
            <person name="Marroni F."/>
            <person name="Zhebentyayeva T."/>
            <person name="Dettori M.T."/>
            <person name="Grimwood J."/>
            <person name="Cattonaro F."/>
            <person name="Zuccolo A."/>
            <person name="Rossini L."/>
            <person name="Jenkins J."/>
            <person name="Vendramin E."/>
            <person name="Meisel L.A."/>
            <person name="Decroocq V."/>
            <person name="Sosinski B."/>
            <person name="Prochnik S."/>
            <person name="Mitros T."/>
            <person name="Policriti A."/>
            <person name="Cipriani G."/>
            <person name="Dondini L."/>
            <person name="Ficklin S."/>
            <person name="Goodstein D.M."/>
            <person name="Xuan P."/>
            <person name="Del Fabbro C."/>
            <person name="Aramini V."/>
            <person name="Copetti D."/>
            <person name="Gonzalez S."/>
            <person name="Horner D.S."/>
            <person name="Falchi R."/>
            <person name="Lucas S."/>
            <person name="Mica E."/>
            <person name="Maldonado J."/>
            <person name="Lazzari B."/>
            <person name="Bielenberg D."/>
            <person name="Pirona R."/>
            <person name="Miculan M."/>
            <person name="Barakat A."/>
            <person name="Testolin R."/>
            <person name="Stella A."/>
            <person name="Tartarini S."/>
            <person name="Tonutti P."/>
            <person name="Arus P."/>
            <person name="Orellana A."/>
            <person name="Wells C."/>
            <person name="Main D."/>
            <person name="Vizzotto G."/>
            <person name="Silva H."/>
            <person name="Salamini F."/>
            <person name="Schmutz J."/>
            <person name="Morgante M."/>
            <person name="Rokhsar D.S."/>
        </authorList>
    </citation>
    <scope>NUCLEOTIDE SEQUENCE [LARGE SCALE GENOMIC DNA]</scope>
    <source>
        <strain evidence="2">cv. Nemared</strain>
    </source>
</reference>
<keyword evidence="2" id="KW-1185">Reference proteome</keyword>
<dbReference type="AlphaFoldDB" id="A0A251PF38"/>
<evidence type="ECO:0000313" key="2">
    <source>
        <dbReference type="Proteomes" id="UP000006882"/>
    </source>
</evidence>
<gene>
    <name evidence="1" type="ORF">PRUPE_4G032400</name>
</gene>
<dbReference type="Proteomes" id="UP000006882">
    <property type="component" value="Chromosome G4"/>
</dbReference>
<name>A0A251PF38_PRUPE</name>
<accession>A0A251PF38</accession>